<name>A0ABP3ZT72_9PSEU</name>
<sequence length="141" mass="14915">MQAMDFSNPATWPIDPGYRRLLTDAATGRCPVWVYGDRTDPPVVPAATVAELDTRGALDVLSENWPGGGCACCNERLDPFRDGFPGLLERPPVDPEEAVAHAARAVAGTPNPGVPISSTPAARLTCRRSSGAWARGRTTSA</sequence>
<dbReference type="Proteomes" id="UP001499967">
    <property type="component" value="Unassembled WGS sequence"/>
</dbReference>
<proteinExistence type="predicted"/>
<reference evidence="2" key="1">
    <citation type="journal article" date="2019" name="Int. J. Syst. Evol. Microbiol.">
        <title>The Global Catalogue of Microorganisms (GCM) 10K type strain sequencing project: providing services to taxonomists for standard genome sequencing and annotation.</title>
        <authorList>
            <consortium name="The Broad Institute Genomics Platform"/>
            <consortium name="The Broad Institute Genome Sequencing Center for Infectious Disease"/>
            <person name="Wu L."/>
            <person name="Ma J."/>
        </authorList>
    </citation>
    <scope>NUCLEOTIDE SEQUENCE [LARGE SCALE GENOMIC DNA]</scope>
    <source>
        <strain evidence="2">JCM 11117</strain>
    </source>
</reference>
<evidence type="ECO:0000313" key="2">
    <source>
        <dbReference type="Proteomes" id="UP001499967"/>
    </source>
</evidence>
<evidence type="ECO:0000313" key="1">
    <source>
        <dbReference type="EMBL" id="GAA0926893.1"/>
    </source>
</evidence>
<protein>
    <submittedName>
        <fullName evidence="1">Uncharacterized protein</fullName>
    </submittedName>
</protein>
<gene>
    <name evidence="1" type="ORF">GCM10009559_12340</name>
</gene>
<accession>A0ABP3ZT72</accession>
<keyword evidence="2" id="KW-1185">Reference proteome</keyword>
<comment type="caution">
    <text evidence="1">The sequence shown here is derived from an EMBL/GenBank/DDBJ whole genome shotgun (WGS) entry which is preliminary data.</text>
</comment>
<organism evidence="1 2">
    <name type="scientific">Pseudonocardia zijingensis</name>
    <dbReference type="NCBI Taxonomy" id="153376"/>
    <lineage>
        <taxon>Bacteria</taxon>
        <taxon>Bacillati</taxon>
        <taxon>Actinomycetota</taxon>
        <taxon>Actinomycetes</taxon>
        <taxon>Pseudonocardiales</taxon>
        <taxon>Pseudonocardiaceae</taxon>
        <taxon>Pseudonocardia</taxon>
    </lineage>
</organism>
<dbReference type="EMBL" id="BAAAHP010000033">
    <property type="protein sequence ID" value="GAA0926893.1"/>
    <property type="molecule type" value="Genomic_DNA"/>
</dbReference>